<reference evidence="1" key="1">
    <citation type="submission" date="2024-02" db="EMBL/GenBank/DDBJ databases">
        <title>Metagenome Assembled Genome of Zalaria obscura JY119.</title>
        <authorList>
            <person name="Vighnesh L."/>
            <person name="Jagadeeshwari U."/>
            <person name="Venkata Ramana C."/>
            <person name="Sasikala C."/>
        </authorList>
    </citation>
    <scope>NUCLEOTIDE SEQUENCE</scope>
    <source>
        <strain evidence="1">JY119</strain>
    </source>
</reference>
<proteinExistence type="predicted"/>
<protein>
    <submittedName>
        <fullName evidence="1">Uncharacterized protein</fullName>
    </submittedName>
</protein>
<sequence length="349" mass="35476">MDRSSTFQIPSGTTSPKRCYPHHKNKSPPMVPYVPEAVWEWFVPSRIWPPRWDAGRSNRTCPASKLKCIREYIKHLLRGLYAAIAAPLEFKRATGTSYDGSNTADDINNGICAPVTLIFARGSTESGTMGSTVGPALAKAVIAGSGASNVAIQGVDYPATLEGNAFLGAQGGPEMAALAQKALTQCPTTKLVLSGYSQGAMVAHYAVASANLSASDVSAMVLFGDPLDGTAIGSLATSKLKDFCASGDGVCETGGFDITAAHLSYATGPYISQGAQFIVEQTGVSSGATATGTSSNSTATSGPSSASSSTASSGLSEILGHLGGSSTASSLGGLSSLLNKLEGSVSSGN</sequence>
<evidence type="ECO:0000313" key="1">
    <source>
        <dbReference type="EMBL" id="KAK8219791.1"/>
    </source>
</evidence>
<dbReference type="EMBL" id="JAMKPW020000003">
    <property type="protein sequence ID" value="KAK8219791.1"/>
    <property type="molecule type" value="Genomic_DNA"/>
</dbReference>
<name>A0ACC3SMQ9_9PEZI</name>
<gene>
    <name evidence="1" type="ORF">M8818_000765</name>
</gene>
<organism evidence="1 2">
    <name type="scientific">Zalaria obscura</name>
    <dbReference type="NCBI Taxonomy" id="2024903"/>
    <lineage>
        <taxon>Eukaryota</taxon>
        <taxon>Fungi</taxon>
        <taxon>Dikarya</taxon>
        <taxon>Ascomycota</taxon>
        <taxon>Pezizomycotina</taxon>
        <taxon>Dothideomycetes</taxon>
        <taxon>Dothideomycetidae</taxon>
        <taxon>Dothideales</taxon>
        <taxon>Zalariaceae</taxon>
        <taxon>Zalaria</taxon>
    </lineage>
</organism>
<accession>A0ACC3SMQ9</accession>
<dbReference type="Proteomes" id="UP001320706">
    <property type="component" value="Unassembled WGS sequence"/>
</dbReference>
<keyword evidence="2" id="KW-1185">Reference proteome</keyword>
<comment type="caution">
    <text evidence="1">The sequence shown here is derived from an EMBL/GenBank/DDBJ whole genome shotgun (WGS) entry which is preliminary data.</text>
</comment>
<evidence type="ECO:0000313" key="2">
    <source>
        <dbReference type="Proteomes" id="UP001320706"/>
    </source>
</evidence>